<dbReference type="InterPro" id="IPR016193">
    <property type="entry name" value="Cytidine_deaminase-like"/>
</dbReference>
<dbReference type="AlphaFoldDB" id="A0A3R7FCP4"/>
<dbReference type="InterPro" id="IPR002125">
    <property type="entry name" value="CMP_dCMP_dom"/>
</dbReference>
<dbReference type="SUPFAM" id="SSF53927">
    <property type="entry name" value="Cytidine deaminase-like"/>
    <property type="match status" value="1"/>
</dbReference>
<dbReference type="Gene3D" id="3.40.140.10">
    <property type="entry name" value="Cytidine Deaminase, domain 2"/>
    <property type="match status" value="1"/>
</dbReference>
<reference evidence="4 5" key="1">
    <citation type="submission" date="2018-09" db="EMBL/GenBank/DDBJ databases">
        <title>Genome comparison of Alicycliphilus sp. BQ1, a polyurethanolytic bacterium, with its closest phylogenetic relatives Alicycliphilus denitrificans BC and K601, unable to attack polyurethane.</title>
        <authorList>
            <person name="Loza-Tavera H."/>
            <person name="Lozano L."/>
            <person name="Cevallos M."/>
            <person name="Maya-Lucas O."/>
            <person name="Garcia-Mena J."/>
            <person name="Hernandez J."/>
        </authorList>
    </citation>
    <scope>NUCLEOTIDE SEQUENCE [LARGE SCALE GENOMIC DNA]</scope>
    <source>
        <strain evidence="4 5">BQ1</strain>
    </source>
</reference>
<dbReference type="InterPro" id="IPR016192">
    <property type="entry name" value="APOBEC/CMP_deaminase_Zn-bd"/>
</dbReference>
<dbReference type="PROSITE" id="PS51747">
    <property type="entry name" value="CYT_DCMP_DEAMINASES_2"/>
    <property type="match status" value="1"/>
</dbReference>
<protein>
    <submittedName>
        <fullName evidence="4">Nucleoside deaminase</fullName>
    </submittedName>
</protein>
<evidence type="ECO:0000313" key="5">
    <source>
        <dbReference type="Proteomes" id="UP000216225"/>
    </source>
</evidence>
<dbReference type="GO" id="GO:0047974">
    <property type="term" value="F:guanosine deaminase activity"/>
    <property type="evidence" value="ECO:0007669"/>
    <property type="project" value="TreeGrafter"/>
</dbReference>
<keyword evidence="2" id="KW-0862">Zinc</keyword>
<dbReference type="RefSeq" id="WP_094437325.1">
    <property type="nucleotide sequence ID" value="NZ_CP181370.1"/>
</dbReference>
<evidence type="ECO:0000256" key="2">
    <source>
        <dbReference type="ARBA" id="ARBA00022833"/>
    </source>
</evidence>
<keyword evidence="1" id="KW-0479">Metal-binding</keyword>
<gene>
    <name evidence="4" type="ORF">CE154_020835</name>
</gene>
<organism evidence="4 5">
    <name type="scientific">Alicycliphilus denitrificans</name>
    <dbReference type="NCBI Taxonomy" id="179636"/>
    <lineage>
        <taxon>Bacteria</taxon>
        <taxon>Pseudomonadati</taxon>
        <taxon>Pseudomonadota</taxon>
        <taxon>Betaproteobacteria</taxon>
        <taxon>Burkholderiales</taxon>
        <taxon>Comamonadaceae</taxon>
        <taxon>Alicycliphilus</taxon>
    </lineage>
</organism>
<dbReference type="PANTHER" id="PTHR11079:SF161">
    <property type="entry name" value="CMP_DCMP-TYPE DEAMINASE DOMAIN-CONTAINING PROTEIN"/>
    <property type="match status" value="1"/>
</dbReference>
<dbReference type="EMBL" id="NKDB02000006">
    <property type="protein sequence ID" value="RKJ94150.1"/>
    <property type="molecule type" value="Genomic_DNA"/>
</dbReference>
<dbReference type="PROSITE" id="PS00903">
    <property type="entry name" value="CYT_DCMP_DEAMINASES_1"/>
    <property type="match status" value="1"/>
</dbReference>
<accession>A0A3R7FCP4</accession>
<dbReference type="PANTHER" id="PTHR11079">
    <property type="entry name" value="CYTOSINE DEAMINASE FAMILY MEMBER"/>
    <property type="match status" value="1"/>
</dbReference>
<sequence length="163" mass="17355">MTLTPATSTSDIALLRHAVDLAHANRLQGGRPFGAVIARDGRQLATGVNEIHQTCDPSAHAEMQALRAATRARRDASLAGCSVYASGHPCPMCLAALVMAGAERVFFAFDNRDAAPYGLSSEGTYQRLRLSLDPPPLPMERLDTGISAAQLYGDAPWPKTPRG</sequence>
<dbReference type="Pfam" id="PF00383">
    <property type="entry name" value="dCMP_cyt_deam_1"/>
    <property type="match status" value="1"/>
</dbReference>
<evidence type="ECO:0000256" key="1">
    <source>
        <dbReference type="ARBA" id="ARBA00022723"/>
    </source>
</evidence>
<feature type="domain" description="CMP/dCMP-type deaminase" evidence="3">
    <location>
        <begin position="9"/>
        <end position="122"/>
    </location>
</feature>
<name>A0A3R7FCP4_9BURK</name>
<dbReference type="Proteomes" id="UP000216225">
    <property type="component" value="Unassembled WGS sequence"/>
</dbReference>
<evidence type="ECO:0000313" key="4">
    <source>
        <dbReference type="EMBL" id="RKJ94150.1"/>
    </source>
</evidence>
<dbReference type="GO" id="GO:0008270">
    <property type="term" value="F:zinc ion binding"/>
    <property type="evidence" value="ECO:0007669"/>
    <property type="project" value="InterPro"/>
</dbReference>
<proteinExistence type="predicted"/>
<dbReference type="GO" id="GO:0006152">
    <property type="term" value="P:purine nucleoside catabolic process"/>
    <property type="evidence" value="ECO:0007669"/>
    <property type="project" value="TreeGrafter"/>
</dbReference>
<comment type="caution">
    <text evidence="4">The sequence shown here is derived from an EMBL/GenBank/DDBJ whole genome shotgun (WGS) entry which is preliminary data.</text>
</comment>
<evidence type="ECO:0000259" key="3">
    <source>
        <dbReference type="PROSITE" id="PS51747"/>
    </source>
</evidence>
<dbReference type="CDD" id="cd01285">
    <property type="entry name" value="nucleoside_deaminase"/>
    <property type="match status" value="1"/>
</dbReference>